<reference evidence="3 4" key="2">
    <citation type="submission" date="2024-05" db="EMBL/GenBank/DDBJ databases">
        <authorList>
            <person name="Chen Y."/>
            <person name="Shah S."/>
            <person name="Dougan E. K."/>
            <person name="Thang M."/>
            <person name="Chan C."/>
        </authorList>
    </citation>
    <scope>NUCLEOTIDE SEQUENCE [LARGE SCALE GENOMIC DNA]</scope>
</reference>
<dbReference type="EMBL" id="CAMXCT030000075">
    <property type="protein sequence ID" value="CAL4760746.1"/>
    <property type="molecule type" value="Genomic_DNA"/>
</dbReference>
<name>A0A9P1BH83_9DINO</name>
<reference evidence="2" key="1">
    <citation type="submission" date="2022-10" db="EMBL/GenBank/DDBJ databases">
        <authorList>
            <person name="Chen Y."/>
            <person name="Dougan E. K."/>
            <person name="Chan C."/>
            <person name="Rhodes N."/>
            <person name="Thang M."/>
        </authorList>
    </citation>
    <scope>NUCLEOTIDE SEQUENCE</scope>
</reference>
<dbReference type="OrthoDB" id="416528at2759"/>
<gene>
    <name evidence="2" type="ORF">C1SCF055_LOCUS1941</name>
</gene>
<proteinExistence type="predicted"/>
<evidence type="ECO:0000313" key="3">
    <source>
        <dbReference type="EMBL" id="CAL4760746.1"/>
    </source>
</evidence>
<protein>
    <submittedName>
        <fullName evidence="3">CBM20 domain-containing protein</fullName>
    </submittedName>
</protein>
<evidence type="ECO:0000256" key="1">
    <source>
        <dbReference type="SAM" id="MobiDB-lite"/>
    </source>
</evidence>
<comment type="caution">
    <text evidence="2">The sequence shown here is derived from an EMBL/GenBank/DDBJ whole genome shotgun (WGS) entry which is preliminary data.</text>
</comment>
<dbReference type="EMBL" id="CAMXCT010000075">
    <property type="protein sequence ID" value="CAI3973434.1"/>
    <property type="molecule type" value="Genomic_DNA"/>
</dbReference>
<feature type="compositionally biased region" description="Low complexity" evidence="1">
    <location>
        <begin position="96"/>
        <end position="113"/>
    </location>
</feature>
<dbReference type="SUPFAM" id="SSF52266">
    <property type="entry name" value="SGNH hydrolase"/>
    <property type="match status" value="1"/>
</dbReference>
<feature type="non-terminal residue" evidence="2">
    <location>
        <position position="225"/>
    </location>
</feature>
<evidence type="ECO:0000313" key="4">
    <source>
        <dbReference type="Proteomes" id="UP001152797"/>
    </source>
</evidence>
<dbReference type="AlphaFoldDB" id="A0A9P1BH83"/>
<accession>A0A9P1BH83</accession>
<feature type="region of interest" description="Disordered" evidence="1">
    <location>
        <begin position="93"/>
        <end position="175"/>
    </location>
</feature>
<organism evidence="2">
    <name type="scientific">Cladocopium goreaui</name>
    <dbReference type="NCBI Taxonomy" id="2562237"/>
    <lineage>
        <taxon>Eukaryota</taxon>
        <taxon>Sar</taxon>
        <taxon>Alveolata</taxon>
        <taxon>Dinophyceae</taxon>
        <taxon>Suessiales</taxon>
        <taxon>Symbiodiniaceae</taxon>
        <taxon>Cladocopium</taxon>
    </lineage>
</organism>
<evidence type="ECO:0000313" key="2">
    <source>
        <dbReference type="EMBL" id="CAI3973434.1"/>
    </source>
</evidence>
<dbReference type="EMBL" id="CAMXCT020000075">
    <property type="protein sequence ID" value="CAL1126809.1"/>
    <property type="molecule type" value="Genomic_DNA"/>
</dbReference>
<sequence length="225" mass="23950">GLLAEVEAIEASAVLGDVYPHDAYTSRLQQKLLQDTHRMLLNTSVPLLRWLPALDDGQGRWHRDHMEDAGHPNSLGHQVMFEAIDLSMFDPSNANSLSGSSPRLSSPASREASPQASEAVDPPADPERTLLETSGDVGTEPLPATENPAAAEPATEDVALPVDEGDEGSVPRPPVEITSGWDVFNPDDQLEHTIPTGLSAAALPQSDAAATAQDGWGDFDFDALM</sequence>
<keyword evidence="4" id="KW-1185">Reference proteome</keyword>
<dbReference type="Proteomes" id="UP001152797">
    <property type="component" value="Unassembled WGS sequence"/>
</dbReference>
<feature type="compositionally biased region" description="Low complexity" evidence="1">
    <location>
        <begin position="139"/>
        <end position="153"/>
    </location>
</feature>